<keyword evidence="2 5" id="KW-0812">Transmembrane</keyword>
<evidence type="ECO:0000256" key="1">
    <source>
        <dbReference type="ARBA" id="ARBA00004141"/>
    </source>
</evidence>
<name>A0A6J6NK17_9ZZZZ</name>
<feature type="transmembrane region" description="Helical" evidence="5">
    <location>
        <begin position="74"/>
        <end position="95"/>
    </location>
</feature>
<evidence type="ECO:0000256" key="3">
    <source>
        <dbReference type="ARBA" id="ARBA00022989"/>
    </source>
</evidence>
<dbReference type="InterPro" id="IPR049453">
    <property type="entry name" value="Memb_transporter_dom"/>
</dbReference>
<evidence type="ECO:0000256" key="5">
    <source>
        <dbReference type="SAM" id="Phobius"/>
    </source>
</evidence>
<dbReference type="Pfam" id="PF13515">
    <property type="entry name" value="FUSC_2"/>
    <property type="match status" value="1"/>
</dbReference>
<sequence>MLQTATGAGISWFVARDVLGHHNGFFAPVAALVVLGLAPGTRSRRTVEMVLGVAVGIAVGDALISVMGSSPGSVALVVLLAMAGAILLGGGPLAVSQAATSATLVGTVMPPSGAGFVPTRFVDALVGGAIGLLVLVVAPRDPVRLVERAARPVITQAAATLEDVATALAEQDAAGALRALNRARSLDALSTRLMDAIVSAREIARISPSHWHDRAAVRRYARAAPHLDLTIRNVRVLARAAVRAVELGPPPPPHIESAIRDLAGALRLVAAELAGPDGGAAAEALVLQAAEGASRALDERPGFAVDVLIGQIRSLATDLLAALGAEPAAAVDRVRRAAEGTGRR</sequence>
<organism evidence="7">
    <name type="scientific">freshwater metagenome</name>
    <dbReference type="NCBI Taxonomy" id="449393"/>
    <lineage>
        <taxon>unclassified sequences</taxon>
        <taxon>metagenomes</taxon>
        <taxon>ecological metagenomes</taxon>
    </lineage>
</organism>
<evidence type="ECO:0000256" key="2">
    <source>
        <dbReference type="ARBA" id="ARBA00022692"/>
    </source>
</evidence>
<dbReference type="GO" id="GO:0016020">
    <property type="term" value="C:membrane"/>
    <property type="evidence" value="ECO:0007669"/>
    <property type="project" value="UniProtKB-SubCell"/>
</dbReference>
<dbReference type="EMBL" id="CAEZXP010000001">
    <property type="protein sequence ID" value="CAB4685288.1"/>
    <property type="molecule type" value="Genomic_DNA"/>
</dbReference>
<evidence type="ECO:0000313" key="7">
    <source>
        <dbReference type="EMBL" id="CAB4685288.1"/>
    </source>
</evidence>
<accession>A0A6J6NK17</accession>
<protein>
    <submittedName>
        <fullName evidence="7">Unannotated protein</fullName>
    </submittedName>
</protein>
<comment type="subcellular location">
    <subcellularLocation>
        <location evidence="1">Membrane</location>
        <topology evidence="1">Multi-pass membrane protein</topology>
    </subcellularLocation>
</comment>
<keyword evidence="3 5" id="KW-1133">Transmembrane helix</keyword>
<proteinExistence type="predicted"/>
<evidence type="ECO:0000259" key="6">
    <source>
        <dbReference type="Pfam" id="PF13515"/>
    </source>
</evidence>
<feature type="transmembrane region" description="Helical" evidence="5">
    <location>
        <begin position="50"/>
        <end position="68"/>
    </location>
</feature>
<reference evidence="7" key="1">
    <citation type="submission" date="2020-05" db="EMBL/GenBank/DDBJ databases">
        <authorList>
            <person name="Chiriac C."/>
            <person name="Salcher M."/>
            <person name="Ghai R."/>
            <person name="Kavagutti S V."/>
        </authorList>
    </citation>
    <scope>NUCLEOTIDE SEQUENCE</scope>
</reference>
<evidence type="ECO:0000256" key="4">
    <source>
        <dbReference type="ARBA" id="ARBA00023136"/>
    </source>
</evidence>
<gene>
    <name evidence="7" type="ORF">UFOPK2399_00242</name>
</gene>
<feature type="transmembrane region" description="Helical" evidence="5">
    <location>
        <begin position="116"/>
        <end position="138"/>
    </location>
</feature>
<feature type="transmembrane region" description="Helical" evidence="5">
    <location>
        <begin position="20"/>
        <end position="38"/>
    </location>
</feature>
<keyword evidence="4 5" id="KW-0472">Membrane</keyword>
<feature type="domain" description="Integral membrane bound transporter" evidence="6">
    <location>
        <begin position="11"/>
        <end position="134"/>
    </location>
</feature>
<dbReference type="AlphaFoldDB" id="A0A6J6NK17"/>